<keyword evidence="2" id="KW-1133">Transmembrane helix</keyword>
<keyword evidence="2" id="KW-0812">Transmembrane</keyword>
<evidence type="ECO:0000313" key="5">
    <source>
        <dbReference type="Proteomes" id="UP000621500"/>
    </source>
</evidence>
<organism evidence="4 5">
    <name type="scientific">Plantactinospora mayteni</name>
    <dbReference type="NCBI Taxonomy" id="566021"/>
    <lineage>
        <taxon>Bacteria</taxon>
        <taxon>Bacillati</taxon>
        <taxon>Actinomycetota</taxon>
        <taxon>Actinomycetes</taxon>
        <taxon>Micromonosporales</taxon>
        <taxon>Micromonosporaceae</taxon>
        <taxon>Plantactinospora</taxon>
    </lineage>
</organism>
<keyword evidence="2" id="KW-0472">Membrane</keyword>
<gene>
    <name evidence="4" type="ORF">Pma05_07680</name>
</gene>
<dbReference type="InterPro" id="IPR040690">
    <property type="entry name" value="FtsX_ECD"/>
</dbReference>
<evidence type="ECO:0000256" key="2">
    <source>
        <dbReference type="SAM" id="Phobius"/>
    </source>
</evidence>
<dbReference type="Proteomes" id="UP000621500">
    <property type="component" value="Unassembled WGS sequence"/>
</dbReference>
<proteinExistence type="predicted"/>
<evidence type="ECO:0000256" key="1">
    <source>
        <dbReference type="SAM" id="MobiDB-lite"/>
    </source>
</evidence>
<feature type="region of interest" description="Disordered" evidence="1">
    <location>
        <begin position="1"/>
        <end position="25"/>
    </location>
</feature>
<reference evidence="4 5" key="1">
    <citation type="submission" date="2021-01" db="EMBL/GenBank/DDBJ databases">
        <title>Whole genome shotgun sequence of Plantactinospora mayteni NBRC 109088.</title>
        <authorList>
            <person name="Komaki H."/>
            <person name="Tamura T."/>
        </authorList>
    </citation>
    <scope>NUCLEOTIDE SEQUENCE [LARGE SCALE GENOMIC DNA]</scope>
    <source>
        <strain evidence="4 5">NBRC 109088</strain>
    </source>
</reference>
<sequence>MSDLPPQPPADTPSPAGSSSTVSGRPTPGRHWILVAAVALAAMLVGAIAAAGSFLVLSSVRQPQDRYVVTVFLNTDVTAGQKEAVESALSARYRTEKVRLDSAEETSERYREQFEGTLDTTDGTPEEVSESFRVETTGEVFDCAVLAPVGRMAGVDLITVVQPPAGDRRYGLLMDCP</sequence>
<evidence type="ECO:0000259" key="3">
    <source>
        <dbReference type="Pfam" id="PF18075"/>
    </source>
</evidence>
<dbReference type="EMBL" id="BONX01000004">
    <property type="protein sequence ID" value="GIG94195.1"/>
    <property type="molecule type" value="Genomic_DNA"/>
</dbReference>
<feature type="domain" description="FtsX extracellular" evidence="3">
    <location>
        <begin position="69"/>
        <end position="156"/>
    </location>
</feature>
<feature type="compositionally biased region" description="Pro residues" evidence="1">
    <location>
        <begin position="1"/>
        <end position="12"/>
    </location>
</feature>
<feature type="transmembrane region" description="Helical" evidence="2">
    <location>
        <begin position="32"/>
        <end position="57"/>
    </location>
</feature>
<comment type="caution">
    <text evidence="4">The sequence shown here is derived from an EMBL/GenBank/DDBJ whole genome shotgun (WGS) entry which is preliminary data.</text>
</comment>
<dbReference type="Pfam" id="PF18075">
    <property type="entry name" value="FtsX_ECD"/>
    <property type="match status" value="1"/>
</dbReference>
<evidence type="ECO:0000313" key="4">
    <source>
        <dbReference type="EMBL" id="GIG94195.1"/>
    </source>
</evidence>
<protein>
    <recommendedName>
        <fullName evidence="3">FtsX extracellular domain-containing protein</fullName>
    </recommendedName>
</protein>
<name>A0ABQ4EHH9_9ACTN</name>
<accession>A0ABQ4EHH9</accession>
<keyword evidence="5" id="KW-1185">Reference proteome</keyword>
<dbReference type="Gene3D" id="3.30.70.3040">
    <property type="match status" value="1"/>
</dbReference>